<protein>
    <submittedName>
        <fullName evidence="2">UREG protein</fullName>
    </submittedName>
</protein>
<feature type="non-terminal residue" evidence="2">
    <location>
        <position position="1"/>
    </location>
</feature>
<evidence type="ECO:0000313" key="3">
    <source>
        <dbReference type="Proteomes" id="UP000649617"/>
    </source>
</evidence>
<dbReference type="AlphaFoldDB" id="A0A812Q8G7"/>
<name>A0A812Q8G7_SYMPI</name>
<keyword evidence="3" id="KW-1185">Reference proteome</keyword>
<accession>A0A812Q8G7</accession>
<proteinExistence type="predicted"/>
<reference evidence="2" key="1">
    <citation type="submission" date="2021-02" db="EMBL/GenBank/DDBJ databases">
        <authorList>
            <person name="Dougan E. K."/>
            <person name="Rhodes N."/>
            <person name="Thang M."/>
            <person name="Chan C."/>
        </authorList>
    </citation>
    <scope>NUCLEOTIDE SEQUENCE</scope>
</reference>
<evidence type="ECO:0000256" key="1">
    <source>
        <dbReference type="SAM" id="MobiDB-lite"/>
    </source>
</evidence>
<sequence length="52" mass="5543">LCSGESLSEALESNDECGEEGTCALNALQHRRGKDDPMNASDILPPGSPKWL</sequence>
<gene>
    <name evidence="2" type="primary">UREG</name>
    <name evidence="2" type="ORF">SPIL2461_LOCUS9137</name>
</gene>
<dbReference type="EMBL" id="CAJNIZ010015647">
    <property type="protein sequence ID" value="CAE7375934.1"/>
    <property type="molecule type" value="Genomic_DNA"/>
</dbReference>
<feature type="region of interest" description="Disordered" evidence="1">
    <location>
        <begin position="31"/>
        <end position="52"/>
    </location>
</feature>
<dbReference type="OrthoDB" id="418668at2759"/>
<evidence type="ECO:0000313" key="2">
    <source>
        <dbReference type="EMBL" id="CAE7375934.1"/>
    </source>
</evidence>
<feature type="non-terminal residue" evidence="2">
    <location>
        <position position="52"/>
    </location>
</feature>
<dbReference type="Proteomes" id="UP000649617">
    <property type="component" value="Unassembled WGS sequence"/>
</dbReference>
<comment type="caution">
    <text evidence="2">The sequence shown here is derived from an EMBL/GenBank/DDBJ whole genome shotgun (WGS) entry which is preliminary data.</text>
</comment>
<organism evidence="2 3">
    <name type="scientific">Symbiodinium pilosum</name>
    <name type="common">Dinoflagellate</name>
    <dbReference type="NCBI Taxonomy" id="2952"/>
    <lineage>
        <taxon>Eukaryota</taxon>
        <taxon>Sar</taxon>
        <taxon>Alveolata</taxon>
        <taxon>Dinophyceae</taxon>
        <taxon>Suessiales</taxon>
        <taxon>Symbiodiniaceae</taxon>
        <taxon>Symbiodinium</taxon>
    </lineage>
</organism>